<name>A0ABX7SHQ1_9CAUL</name>
<sequence>MARQSRISTRLSAASLVHLGAPRLADLLIEAGAGNANLKRRLRLELAAEAGPEVLALEIDKRLTALAAARTRVSWRKRGELIEDLEAHRRMIVERLAPEAPAEALAVLVRWFDLYPGLAARVKDTKGELVVGFETAAPDLFALAETAGEGAARELSDALRRRPQDYGRWIAAAGDAVSPDLARSFLASLDAASRKTPAGRNLVRRLADKAEDLDLWLSLVTPEQAGSPDIAADIARRLLAAGRVIEARAALETALSPSPSNRRWTFGHSPKEGAPRLTPAWEAASIDLLDAEGRRDEAQALRWELFERDLSAPVLRDYLARLPDFDDVEALDRAFAHAAVHPDFEAAMRFLMDWPAHREAAGLVLARPREARAARSMGADWAARLAQRYPEAAEILGYQA</sequence>
<dbReference type="RefSeq" id="WP_225910222.1">
    <property type="nucleotide sequence ID" value="NZ_CP062006.1"/>
</dbReference>
<dbReference type="Pfam" id="PF21810">
    <property type="entry name" value="DUF6880"/>
    <property type="match status" value="2"/>
</dbReference>
<dbReference type="EMBL" id="CP062006">
    <property type="protein sequence ID" value="QTC86410.1"/>
    <property type="molecule type" value="Genomic_DNA"/>
</dbReference>
<dbReference type="Proteomes" id="UP000663942">
    <property type="component" value="Chromosome"/>
</dbReference>
<evidence type="ECO:0000313" key="1">
    <source>
        <dbReference type="EMBL" id="QTC86410.1"/>
    </source>
</evidence>
<reference evidence="1 2" key="1">
    <citation type="submission" date="2020-09" db="EMBL/GenBank/DDBJ databases">
        <title>Brevundimonas sp. LVF1 isolated from an oligotrophic pond in Goettingen, Germany.</title>
        <authorList>
            <person name="Friedrich I."/>
            <person name="Klassen A."/>
            <person name="Neubauer H."/>
            <person name="Schneider D."/>
            <person name="Hertel R."/>
            <person name="Daniel R."/>
        </authorList>
    </citation>
    <scope>NUCLEOTIDE SEQUENCE [LARGE SCALE GENOMIC DNA]</scope>
    <source>
        <strain evidence="1 2">LVF1</strain>
    </source>
</reference>
<keyword evidence="2" id="KW-1185">Reference proteome</keyword>
<organism evidence="1 2">
    <name type="scientific">Brevundimonas pondensis</name>
    <dbReference type="NCBI Taxonomy" id="2774189"/>
    <lineage>
        <taxon>Bacteria</taxon>
        <taxon>Pseudomonadati</taxon>
        <taxon>Pseudomonadota</taxon>
        <taxon>Alphaproteobacteria</taxon>
        <taxon>Caulobacterales</taxon>
        <taxon>Caulobacteraceae</taxon>
        <taxon>Brevundimonas</taxon>
    </lineage>
</organism>
<protein>
    <submittedName>
        <fullName evidence="1">Uncharacterized protein</fullName>
    </submittedName>
</protein>
<proteinExistence type="predicted"/>
<accession>A0ABX7SHQ1</accession>
<dbReference type="InterPro" id="IPR049245">
    <property type="entry name" value="DUF6880"/>
</dbReference>
<evidence type="ECO:0000313" key="2">
    <source>
        <dbReference type="Proteomes" id="UP000663942"/>
    </source>
</evidence>
<gene>
    <name evidence="1" type="ORF">IFE19_09520</name>
</gene>